<dbReference type="SUPFAM" id="SSF51445">
    <property type="entry name" value="(Trans)glycosidases"/>
    <property type="match status" value="1"/>
</dbReference>
<dbReference type="GO" id="GO:0004560">
    <property type="term" value="F:alpha-L-fucosidase activity"/>
    <property type="evidence" value="ECO:0007669"/>
    <property type="project" value="InterPro"/>
</dbReference>
<dbReference type="InterPro" id="IPR017853">
    <property type="entry name" value="GH"/>
</dbReference>
<dbReference type="SMART" id="SM00812">
    <property type="entry name" value="Alpha_L_fucos"/>
    <property type="match status" value="1"/>
</dbReference>
<evidence type="ECO:0000256" key="1">
    <source>
        <dbReference type="ARBA" id="ARBA00004071"/>
    </source>
</evidence>
<evidence type="ECO:0000313" key="9">
    <source>
        <dbReference type="EMBL" id="AQP48907.1"/>
    </source>
</evidence>
<organism evidence="9 10">
    <name type="scientific">Tessaracoccus aquimaris</name>
    <dbReference type="NCBI Taxonomy" id="1332264"/>
    <lineage>
        <taxon>Bacteria</taxon>
        <taxon>Bacillati</taxon>
        <taxon>Actinomycetota</taxon>
        <taxon>Actinomycetes</taxon>
        <taxon>Propionibacteriales</taxon>
        <taxon>Propionibacteriaceae</taxon>
        <taxon>Tessaracoccus</taxon>
    </lineage>
</organism>
<dbReference type="Pfam" id="PF01120">
    <property type="entry name" value="Alpha_L_fucos"/>
    <property type="match status" value="1"/>
</dbReference>
<keyword evidence="5" id="KW-0378">Hydrolase</keyword>
<sequence length="432" mass="49243">MSDRFARSRWFQQDRFGMFIHWGPYSVAGRGEWQRSHEELPREAYQPFIDGFQPHGFDAERWADAAEKAGMRYAVLTVKHHDGFCLFDSRHAISGVMSNGFGRDLLAEFLAAFRARGIKVGVYFSLIDWSHPDYPAHGDLNHPHRHDEAYRDAEHDWDRYLEFLHAQVREVMSNYGSLDLVWFDFSYDDMSGEKWRARELVEMIRELQPDILINNRLEANGGSFGSIAEPEPKPWAGDFVSPEQLIPAEGILDQAGSPIPWEACMTFNNHWGWFRGDHAFKSSQTIIRKLIEVVSKGGNLLLNIGPDRDGRISGVELRILEDVGQWLRTNGDSIYGAGRAGIAKPEWGYYTCRDDMLYAHVLEQPIGPLALVGVDTDTIEEIVIDSKPVERAESWLIEAYPDIAFVSWGDDDPAFTYAMPDERATVVSVRRG</sequence>
<feature type="site" description="May be important for catalysis" evidence="7">
    <location>
        <position position="264"/>
    </location>
</feature>
<protein>
    <recommendedName>
        <fullName evidence="3">alpha-L-fucosidase</fullName>
        <ecNumber evidence="3">3.2.1.51</ecNumber>
    </recommendedName>
</protein>
<evidence type="ECO:0000256" key="3">
    <source>
        <dbReference type="ARBA" id="ARBA00012662"/>
    </source>
</evidence>
<feature type="domain" description="Glycoside hydrolase family 29 N-terminal" evidence="8">
    <location>
        <begin position="8"/>
        <end position="332"/>
    </location>
</feature>
<dbReference type="EMBL" id="CP019606">
    <property type="protein sequence ID" value="AQP48907.1"/>
    <property type="molecule type" value="Genomic_DNA"/>
</dbReference>
<keyword evidence="6" id="KW-0326">Glycosidase</keyword>
<proteinExistence type="inferred from homology"/>
<dbReference type="Gene3D" id="3.20.20.80">
    <property type="entry name" value="Glycosidases"/>
    <property type="match status" value="1"/>
</dbReference>
<dbReference type="PRINTS" id="PR00741">
    <property type="entry name" value="GLHYDRLASE29"/>
</dbReference>
<dbReference type="PANTHER" id="PTHR10030:SF37">
    <property type="entry name" value="ALPHA-L-FUCOSIDASE-RELATED"/>
    <property type="match status" value="1"/>
</dbReference>
<dbReference type="OrthoDB" id="5526311at2"/>
<dbReference type="Proteomes" id="UP000188145">
    <property type="component" value="Chromosome"/>
</dbReference>
<comment type="similarity">
    <text evidence="2">Belongs to the glycosyl hydrolase 29 family.</text>
</comment>
<evidence type="ECO:0000256" key="6">
    <source>
        <dbReference type="ARBA" id="ARBA00023295"/>
    </source>
</evidence>
<dbReference type="InterPro" id="IPR000933">
    <property type="entry name" value="Glyco_hydro_29"/>
</dbReference>
<dbReference type="InterPro" id="IPR057739">
    <property type="entry name" value="Glyco_hydro_29_N"/>
</dbReference>
<dbReference type="KEGG" id="tes:BW730_16805"/>
<evidence type="ECO:0000313" key="10">
    <source>
        <dbReference type="Proteomes" id="UP000188145"/>
    </source>
</evidence>
<dbReference type="GO" id="GO:0006004">
    <property type="term" value="P:fucose metabolic process"/>
    <property type="evidence" value="ECO:0007669"/>
    <property type="project" value="InterPro"/>
</dbReference>
<dbReference type="AlphaFoldDB" id="A0A1Q2CS28"/>
<dbReference type="InterPro" id="IPR016286">
    <property type="entry name" value="FUC_metazoa-typ"/>
</dbReference>
<evidence type="ECO:0000256" key="7">
    <source>
        <dbReference type="PIRSR" id="PIRSR001092-1"/>
    </source>
</evidence>
<keyword evidence="4" id="KW-0732">Signal</keyword>
<evidence type="ECO:0000259" key="8">
    <source>
        <dbReference type="Pfam" id="PF01120"/>
    </source>
</evidence>
<dbReference type="RefSeq" id="WP_077687260.1">
    <property type="nucleotide sequence ID" value="NZ_CP019606.1"/>
</dbReference>
<dbReference type="PIRSF" id="PIRSF001092">
    <property type="entry name" value="Alpha-L-fucosidase"/>
    <property type="match status" value="1"/>
</dbReference>
<reference evidence="10" key="1">
    <citation type="submission" date="2017-02" db="EMBL/GenBank/DDBJ databases">
        <title>Tessaracoccus aquaemaris sp. nov., isolated from the intestine of a Korean rockfish, Sebastes schlegelii, in a marine aquaculture pond.</title>
        <authorList>
            <person name="Tak E.J."/>
            <person name="Bae J.-W."/>
        </authorList>
    </citation>
    <scope>NUCLEOTIDE SEQUENCE [LARGE SCALE GENOMIC DNA]</scope>
    <source>
        <strain evidence="10">NSG39</strain>
    </source>
</reference>
<dbReference type="GO" id="GO:0005764">
    <property type="term" value="C:lysosome"/>
    <property type="evidence" value="ECO:0007669"/>
    <property type="project" value="TreeGrafter"/>
</dbReference>
<dbReference type="STRING" id="1332264.BW730_16805"/>
<evidence type="ECO:0000256" key="5">
    <source>
        <dbReference type="ARBA" id="ARBA00022801"/>
    </source>
</evidence>
<comment type="function">
    <text evidence="1">Alpha-L-fucosidase is responsible for hydrolyzing the alpha-1,6-linked fucose joined to the reducing-end N-acetylglucosamine of the carbohydrate moieties of glycoproteins.</text>
</comment>
<evidence type="ECO:0000256" key="4">
    <source>
        <dbReference type="ARBA" id="ARBA00022729"/>
    </source>
</evidence>
<accession>A0A1Q2CS28</accession>
<evidence type="ECO:0000256" key="2">
    <source>
        <dbReference type="ARBA" id="ARBA00007951"/>
    </source>
</evidence>
<dbReference type="EC" id="3.2.1.51" evidence="3"/>
<dbReference type="PANTHER" id="PTHR10030">
    <property type="entry name" value="ALPHA-L-FUCOSIDASE"/>
    <property type="match status" value="1"/>
</dbReference>
<keyword evidence="10" id="KW-1185">Reference proteome</keyword>
<gene>
    <name evidence="9" type="ORF">BW730_16805</name>
</gene>
<dbReference type="GO" id="GO:0016139">
    <property type="term" value="P:glycoside catabolic process"/>
    <property type="evidence" value="ECO:0007669"/>
    <property type="project" value="TreeGrafter"/>
</dbReference>
<name>A0A1Q2CS28_9ACTN</name>